<dbReference type="PANTHER" id="PTHR34227">
    <property type="entry name" value="CHAPERONE PROTEIN YCDY"/>
    <property type="match status" value="1"/>
</dbReference>
<proteinExistence type="predicted"/>
<accession>A0A1G7N8C8</accession>
<dbReference type="EMBL" id="FNBU01000022">
    <property type="protein sequence ID" value="SDF70325.1"/>
    <property type="molecule type" value="Genomic_DNA"/>
</dbReference>
<dbReference type="InterPro" id="IPR036411">
    <property type="entry name" value="TorD-like_sf"/>
</dbReference>
<dbReference type="Pfam" id="PF02613">
    <property type="entry name" value="Nitrate_red_del"/>
    <property type="match status" value="1"/>
</dbReference>
<dbReference type="PANTHER" id="PTHR34227:SF1">
    <property type="entry name" value="DIMETHYL SULFOXIDE REDUCTASE CHAPERONE-RELATED"/>
    <property type="match status" value="1"/>
</dbReference>
<protein>
    <submittedName>
        <fullName evidence="2">Nitrate reductase delta subunit</fullName>
    </submittedName>
</protein>
<dbReference type="InterPro" id="IPR020945">
    <property type="entry name" value="DMSO/NO3_reduct_chaperone"/>
</dbReference>
<dbReference type="InterPro" id="IPR050289">
    <property type="entry name" value="TorD/DmsD_chaperones"/>
</dbReference>
<keyword evidence="3" id="KW-1185">Reference proteome</keyword>
<dbReference type="Gene3D" id="1.10.3480.10">
    <property type="entry name" value="TorD-like"/>
    <property type="match status" value="1"/>
</dbReference>
<evidence type="ECO:0000256" key="1">
    <source>
        <dbReference type="ARBA" id="ARBA00023186"/>
    </source>
</evidence>
<keyword evidence="1" id="KW-0143">Chaperone</keyword>
<dbReference type="STRING" id="1123285.SAMN05660235_02462"/>
<sequence>MDKQEYRVGLYTLFAEMLKEPTVEFVQELPDMAQYCREAFAALGYNIPLAAYQGWGRWAGNIQALKDAYLRAFIFPPDRRLVPVESIYRQWTFDETAEVPIAKEKGYLMSDAALHMMELYKQYGLEIPREFQSMPDHLCLELEFAAFLLERESAERQAVYIRDHLDWVGDLYQDALNLDIPQFYREVVYVISLFLAHELQAITEES</sequence>
<dbReference type="AlphaFoldDB" id="A0A1G7N8C8"/>
<evidence type="ECO:0000313" key="3">
    <source>
        <dbReference type="Proteomes" id="UP000243333"/>
    </source>
</evidence>
<dbReference type="OrthoDB" id="1808217at2"/>
<dbReference type="Proteomes" id="UP000243333">
    <property type="component" value="Unassembled WGS sequence"/>
</dbReference>
<organism evidence="2 3">
    <name type="scientific">Sporolituus thermophilus DSM 23256</name>
    <dbReference type="NCBI Taxonomy" id="1123285"/>
    <lineage>
        <taxon>Bacteria</taxon>
        <taxon>Bacillati</taxon>
        <taxon>Bacillota</taxon>
        <taxon>Negativicutes</taxon>
        <taxon>Selenomonadales</taxon>
        <taxon>Sporomusaceae</taxon>
        <taxon>Sporolituus</taxon>
    </lineage>
</organism>
<dbReference type="SUPFAM" id="SSF89155">
    <property type="entry name" value="TorD-like"/>
    <property type="match status" value="1"/>
</dbReference>
<evidence type="ECO:0000313" key="2">
    <source>
        <dbReference type="EMBL" id="SDF70325.1"/>
    </source>
</evidence>
<name>A0A1G7N8C8_9FIRM</name>
<gene>
    <name evidence="2" type="ORF">SAMN05660235_02462</name>
</gene>
<dbReference type="RefSeq" id="WP_093691292.1">
    <property type="nucleotide sequence ID" value="NZ_FNBU01000022.1"/>
</dbReference>
<reference evidence="3" key="1">
    <citation type="submission" date="2016-10" db="EMBL/GenBank/DDBJ databases">
        <authorList>
            <person name="Varghese N."/>
            <person name="Submissions S."/>
        </authorList>
    </citation>
    <scope>NUCLEOTIDE SEQUENCE [LARGE SCALE GENOMIC DNA]</scope>
    <source>
        <strain evidence="3">DSM 23256</strain>
    </source>
</reference>